<keyword evidence="3" id="KW-0542">Nucleomorph</keyword>
<sequence>MSNLIYIMVFEERILKKILYVRNLPLNIDTNEIYDLFSKYGRIFQIRMFGMIKSGFTSVTKGSCIIIYSTNKEASLALASLSGKLFKNKYLVILLFKL</sequence>
<dbReference type="EMBL" id="AB996604">
    <property type="protein sequence ID" value="BAS01988.1"/>
    <property type="molecule type" value="Genomic_DNA"/>
</dbReference>
<dbReference type="InterPro" id="IPR035979">
    <property type="entry name" value="RBD_domain_sf"/>
</dbReference>
<dbReference type="InterPro" id="IPR000504">
    <property type="entry name" value="RRM_dom"/>
</dbReference>
<proteinExistence type="predicted"/>
<dbReference type="SUPFAM" id="SSF54928">
    <property type="entry name" value="RNA-binding domain, RBD"/>
    <property type="match status" value="1"/>
</dbReference>
<dbReference type="GO" id="GO:0003723">
    <property type="term" value="F:RNA binding"/>
    <property type="evidence" value="ECO:0007669"/>
    <property type="project" value="UniProtKB-UniRule"/>
</dbReference>
<dbReference type="Pfam" id="PF00076">
    <property type="entry name" value="RRM_1"/>
    <property type="match status" value="1"/>
</dbReference>
<name>A0A0H5BIU2_9EUKA</name>
<reference evidence="3" key="1">
    <citation type="journal article" date="2015" name="Genome Biol. Evol.">
        <title>Nucleomorph Genome Sequences of Two Chlorarachniophytes, Amorphochlora amoebiformis and Lotharella vacuolata.</title>
        <authorList>
            <person name="Suzuki S."/>
            <person name="Shirato S."/>
            <person name="Hirakawa Y."/>
            <person name="Ishida K."/>
        </authorList>
    </citation>
    <scope>NUCLEOTIDE SEQUENCE</scope>
    <source>
        <strain evidence="3">CCMP2058</strain>
    </source>
</reference>
<accession>A0A0H5BIU2</accession>
<dbReference type="AlphaFoldDB" id="A0A0H5BIU2"/>
<dbReference type="PROSITE" id="PS50102">
    <property type="entry name" value="RRM"/>
    <property type="match status" value="1"/>
</dbReference>
<dbReference type="InterPro" id="IPR012677">
    <property type="entry name" value="Nucleotide-bd_a/b_plait_sf"/>
</dbReference>
<evidence type="ECO:0000313" key="3">
    <source>
        <dbReference type="EMBL" id="BAS01988.1"/>
    </source>
</evidence>
<keyword evidence="1" id="KW-0694">RNA-binding</keyword>
<gene>
    <name evidence="3" type="primary">prp14</name>
</gene>
<organism evidence="3">
    <name type="scientific">Amorphochlora amoebiformis</name>
    <dbReference type="NCBI Taxonomy" id="1561963"/>
    <lineage>
        <taxon>Eukaryota</taxon>
        <taxon>Sar</taxon>
        <taxon>Rhizaria</taxon>
        <taxon>Cercozoa</taxon>
        <taxon>Chlorarachniophyceae</taxon>
        <taxon>Amorphochlora</taxon>
    </lineage>
</organism>
<protein>
    <submittedName>
        <fullName evidence="3">mRNA splicing factor PRP14</fullName>
    </submittedName>
</protein>
<feature type="domain" description="RRM" evidence="2">
    <location>
        <begin position="17"/>
        <end position="98"/>
    </location>
</feature>
<dbReference type="Gene3D" id="3.30.70.330">
    <property type="match status" value="1"/>
</dbReference>
<geneLocation type="nucleomorph" evidence="3"/>
<dbReference type="SMART" id="SM00360">
    <property type="entry name" value="RRM"/>
    <property type="match status" value="1"/>
</dbReference>
<evidence type="ECO:0000259" key="2">
    <source>
        <dbReference type="PROSITE" id="PS50102"/>
    </source>
</evidence>
<evidence type="ECO:0000256" key="1">
    <source>
        <dbReference type="PROSITE-ProRule" id="PRU00176"/>
    </source>
</evidence>